<dbReference type="CDD" id="cd00438">
    <property type="entry name" value="cupin_RmlC"/>
    <property type="match status" value="1"/>
</dbReference>
<keyword evidence="7" id="KW-1185">Reference proteome</keyword>
<comment type="similarity">
    <text evidence="5">Belongs to the dTDP-4-dehydrorhamnose 3,5-epimerase family.</text>
</comment>
<proteinExistence type="inferred from homology"/>
<dbReference type="InterPro" id="IPR011051">
    <property type="entry name" value="RmlC_Cupin_sf"/>
</dbReference>
<dbReference type="PANTHER" id="PTHR21047">
    <property type="entry name" value="DTDP-6-DEOXY-D-GLUCOSE-3,5 EPIMERASE"/>
    <property type="match status" value="1"/>
</dbReference>
<dbReference type="InterPro" id="IPR014710">
    <property type="entry name" value="RmlC-like_jellyroll"/>
</dbReference>
<dbReference type="Pfam" id="PF00908">
    <property type="entry name" value="dTDP_sugar_isom"/>
    <property type="match status" value="1"/>
</dbReference>
<dbReference type="RefSeq" id="WP_379508659.1">
    <property type="nucleotide sequence ID" value="NZ_JBHRTQ010000003.1"/>
</dbReference>
<evidence type="ECO:0000256" key="5">
    <source>
        <dbReference type="RuleBase" id="RU364069"/>
    </source>
</evidence>
<sequence length="191" mass="21049">MNFQQLPIPGLIEITPRRHGDERGYFAEIFRLDLFCQEAGEATFVQENESLSSRVGTIRGLHFQTEPFAQGKLVRCTAGAVFDVAVDLRAGSATFGRWAAVELTPEKGNQLWIPAGFAHGFCTLKPDTVINYKVTAYYSAQHDKGLAWNDPAIAIAWPALADAETLSAKDRVQPLLADLPAHFRMESQPCA</sequence>
<evidence type="ECO:0000256" key="4">
    <source>
        <dbReference type="ARBA" id="ARBA00019595"/>
    </source>
</evidence>
<dbReference type="Proteomes" id="UP001595604">
    <property type="component" value="Unassembled WGS sequence"/>
</dbReference>
<dbReference type="NCBIfam" id="TIGR01221">
    <property type="entry name" value="rmlC"/>
    <property type="match status" value="1"/>
</dbReference>
<comment type="function">
    <text evidence="2 5">Catalyzes the epimerization of the C3' and C5'positions of dTDP-6-deoxy-D-xylo-4-hexulose, forming dTDP-6-deoxy-L-lyxo-4-hexulose.</text>
</comment>
<dbReference type="GO" id="GO:0008830">
    <property type="term" value="F:dTDP-4-dehydrorhamnose 3,5-epimerase activity"/>
    <property type="evidence" value="ECO:0007669"/>
    <property type="project" value="UniProtKB-EC"/>
</dbReference>
<reference evidence="7" key="1">
    <citation type="journal article" date="2019" name="Int. J. Syst. Evol. Microbiol.">
        <title>The Global Catalogue of Microorganisms (GCM) 10K type strain sequencing project: providing services to taxonomists for standard genome sequencing and annotation.</title>
        <authorList>
            <consortium name="The Broad Institute Genomics Platform"/>
            <consortium name="The Broad Institute Genome Sequencing Center for Infectious Disease"/>
            <person name="Wu L."/>
            <person name="Ma J."/>
        </authorList>
    </citation>
    <scope>NUCLEOTIDE SEQUENCE [LARGE SCALE GENOMIC DNA]</scope>
    <source>
        <strain evidence="7">KCTC 42984</strain>
    </source>
</reference>
<dbReference type="Gene3D" id="2.60.120.10">
    <property type="entry name" value="Jelly Rolls"/>
    <property type="match status" value="1"/>
</dbReference>
<accession>A0ABV7IQY0</accession>
<evidence type="ECO:0000256" key="3">
    <source>
        <dbReference type="ARBA" id="ARBA00012098"/>
    </source>
</evidence>
<name>A0ABV7IQY0_9SPHN</name>
<evidence type="ECO:0000313" key="7">
    <source>
        <dbReference type="Proteomes" id="UP001595604"/>
    </source>
</evidence>
<comment type="subunit">
    <text evidence="5">Homodimer.</text>
</comment>
<dbReference type="EMBL" id="JBHRTQ010000003">
    <property type="protein sequence ID" value="MFC3173278.1"/>
    <property type="molecule type" value="Genomic_DNA"/>
</dbReference>
<protein>
    <recommendedName>
        <fullName evidence="4 5">dTDP-4-dehydrorhamnose 3,5-epimerase</fullName>
        <ecNumber evidence="3 5">5.1.3.13</ecNumber>
    </recommendedName>
    <alternativeName>
        <fullName evidence="5">Thymidine diphospho-4-keto-rhamnose 3,5-epimerase</fullName>
    </alternativeName>
</protein>
<keyword evidence="5 6" id="KW-0413">Isomerase</keyword>
<dbReference type="PANTHER" id="PTHR21047:SF2">
    <property type="entry name" value="THYMIDINE DIPHOSPHO-4-KETO-RHAMNOSE 3,5-EPIMERASE"/>
    <property type="match status" value="1"/>
</dbReference>
<dbReference type="EC" id="5.1.3.13" evidence="3 5"/>
<comment type="pathway">
    <text evidence="5">Carbohydrate biosynthesis; dTDP-L-rhamnose biosynthesis.</text>
</comment>
<evidence type="ECO:0000256" key="2">
    <source>
        <dbReference type="ARBA" id="ARBA00001997"/>
    </source>
</evidence>
<comment type="catalytic activity">
    <reaction evidence="1 5">
        <text>dTDP-4-dehydro-6-deoxy-alpha-D-glucose = dTDP-4-dehydro-beta-L-rhamnose</text>
        <dbReference type="Rhea" id="RHEA:16969"/>
        <dbReference type="ChEBI" id="CHEBI:57649"/>
        <dbReference type="ChEBI" id="CHEBI:62830"/>
        <dbReference type="EC" id="5.1.3.13"/>
    </reaction>
</comment>
<dbReference type="SUPFAM" id="SSF51182">
    <property type="entry name" value="RmlC-like cupins"/>
    <property type="match status" value="1"/>
</dbReference>
<evidence type="ECO:0000313" key="6">
    <source>
        <dbReference type="EMBL" id="MFC3173278.1"/>
    </source>
</evidence>
<comment type="caution">
    <text evidence="6">The sequence shown here is derived from an EMBL/GenBank/DDBJ whole genome shotgun (WGS) entry which is preliminary data.</text>
</comment>
<dbReference type="InterPro" id="IPR000888">
    <property type="entry name" value="RmlC-like"/>
</dbReference>
<organism evidence="6 7">
    <name type="scientific">Novosphingobium bradum</name>
    <dbReference type="NCBI Taxonomy" id="1737444"/>
    <lineage>
        <taxon>Bacteria</taxon>
        <taxon>Pseudomonadati</taxon>
        <taxon>Pseudomonadota</taxon>
        <taxon>Alphaproteobacteria</taxon>
        <taxon>Sphingomonadales</taxon>
        <taxon>Sphingomonadaceae</taxon>
        <taxon>Novosphingobium</taxon>
    </lineage>
</organism>
<gene>
    <name evidence="6" type="primary">rfbC</name>
    <name evidence="6" type="ORF">ACFOD9_03320</name>
</gene>
<evidence type="ECO:0000256" key="1">
    <source>
        <dbReference type="ARBA" id="ARBA00001298"/>
    </source>
</evidence>